<organism evidence="1 2">
    <name type="scientific">Serratia plymuthica S13</name>
    <dbReference type="NCBI Taxonomy" id="1348660"/>
    <lineage>
        <taxon>Bacteria</taxon>
        <taxon>Pseudomonadati</taxon>
        <taxon>Pseudomonadota</taxon>
        <taxon>Gammaproteobacteria</taxon>
        <taxon>Enterobacterales</taxon>
        <taxon>Yersiniaceae</taxon>
        <taxon>Serratia</taxon>
    </lineage>
</organism>
<name>S4YX50_SERPL</name>
<dbReference type="EMBL" id="CP006566">
    <property type="protein sequence ID" value="AGP47148.1"/>
    <property type="molecule type" value="Genomic_DNA"/>
</dbReference>
<sequence length="74" mass="8282">MPQLAQAFWRRFTHVIIGKGNQRIANEIQTMAKPGTGFGAILCYLRAFALVDVRKVQMSQRGTHGGIKARAIRQ</sequence>
<evidence type="ECO:0000313" key="2">
    <source>
        <dbReference type="Proteomes" id="UP000014900"/>
    </source>
</evidence>
<protein>
    <submittedName>
        <fullName evidence="1">Uncharacterized protein</fullName>
    </submittedName>
</protein>
<accession>S4YX50</accession>
<evidence type="ECO:0000313" key="1">
    <source>
        <dbReference type="EMBL" id="AGP47148.1"/>
    </source>
</evidence>
<proteinExistence type="predicted"/>
<dbReference type="Proteomes" id="UP000014900">
    <property type="component" value="Chromosome"/>
</dbReference>
<gene>
    <name evidence="1" type="ORF">M621_16345</name>
</gene>
<dbReference type="KEGG" id="sry:M621_16345"/>
<dbReference type="HOGENOM" id="CLU_2685796_0_0_6"/>
<reference evidence="1 2" key="1">
    <citation type="journal article" date="2013" name="Genome Announc.">
        <title>Genome Sequence of Serratia plymuthica Strain S13, an Endophyte with Germination- and Plant-Growth-Promoting Activity from the Flower of Styrian Oil Pumpkin.</title>
        <authorList>
            <person name="Muller H."/>
            <person name="Furnkranz M."/>
            <person name="Grube M."/>
            <person name="Berg G."/>
        </authorList>
    </citation>
    <scope>NUCLEOTIDE SEQUENCE [LARGE SCALE GENOMIC DNA]</scope>
    <source>
        <strain evidence="1">S13</strain>
    </source>
</reference>
<dbReference type="AlphaFoldDB" id="S4YX50"/>